<dbReference type="RefSeq" id="WP_103790146.1">
    <property type="nucleotide sequence ID" value="NZ_PQVF01000012.1"/>
</dbReference>
<comment type="caution">
    <text evidence="2">The sequence shown here is derived from an EMBL/GenBank/DDBJ whole genome shotgun (WGS) entry which is preliminary data.</text>
</comment>
<dbReference type="AlphaFoldDB" id="A0A2S4ZY36"/>
<protein>
    <submittedName>
        <fullName evidence="2">Uncharacterized protein</fullName>
    </submittedName>
</protein>
<evidence type="ECO:0000256" key="1">
    <source>
        <dbReference type="SAM" id="SignalP"/>
    </source>
</evidence>
<name>A0A2S4ZY36_9SPHI</name>
<gene>
    <name evidence="2" type="ORF">C3K47_15875</name>
</gene>
<dbReference type="PROSITE" id="PS51257">
    <property type="entry name" value="PROKAR_LIPOPROTEIN"/>
    <property type="match status" value="1"/>
</dbReference>
<dbReference type="Proteomes" id="UP000236893">
    <property type="component" value="Unassembled WGS sequence"/>
</dbReference>
<organism evidence="2 3">
    <name type="scientific">Solitalea longa</name>
    <dbReference type="NCBI Taxonomy" id="2079460"/>
    <lineage>
        <taxon>Bacteria</taxon>
        <taxon>Pseudomonadati</taxon>
        <taxon>Bacteroidota</taxon>
        <taxon>Sphingobacteriia</taxon>
        <taxon>Sphingobacteriales</taxon>
        <taxon>Sphingobacteriaceae</taxon>
        <taxon>Solitalea</taxon>
    </lineage>
</organism>
<evidence type="ECO:0000313" key="2">
    <source>
        <dbReference type="EMBL" id="POY35260.1"/>
    </source>
</evidence>
<keyword evidence="1" id="KW-0732">Signal</keyword>
<sequence>MNKLSFSFLVVLLSAVSCINSPKHQNTANSPYFNIKAYFESEVNRLNIEHPKISKTVNSNGKTESKVIQDTIWRSELSVFINSNINKPAWNKSYLVNKSDTSEVYKAIDTTLKTREISIIKHPDGTIKSISILNTTDNELYELVEKLEYIPNKFYKIERKQQSKLLKESSFVVEGKFLN</sequence>
<dbReference type="OrthoDB" id="794757at2"/>
<feature type="signal peptide" evidence="1">
    <location>
        <begin position="1"/>
        <end position="19"/>
    </location>
</feature>
<dbReference type="EMBL" id="PQVF01000012">
    <property type="protein sequence ID" value="POY35260.1"/>
    <property type="molecule type" value="Genomic_DNA"/>
</dbReference>
<feature type="chain" id="PRO_5015707738" evidence="1">
    <location>
        <begin position="20"/>
        <end position="179"/>
    </location>
</feature>
<keyword evidence="3" id="KW-1185">Reference proteome</keyword>
<reference evidence="2 3" key="1">
    <citation type="submission" date="2018-01" db="EMBL/GenBank/DDBJ databases">
        <authorList>
            <person name="Gaut B.S."/>
            <person name="Morton B.R."/>
            <person name="Clegg M.T."/>
            <person name="Duvall M.R."/>
        </authorList>
    </citation>
    <scope>NUCLEOTIDE SEQUENCE [LARGE SCALE GENOMIC DNA]</scope>
    <source>
        <strain evidence="2 3">HR-AV</strain>
    </source>
</reference>
<accession>A0A2S4ZY36</accession>
<proteinExistence type="predicted"/>
<evidence type="ECO:0000313" key="3">
    <source>
        <dbReference type="Proteomes" id="UP000236893"/>
    </source>
</evidence>